<sequence length="495" mass="56470">MPTLNRRVNKSDTLHPRQTEYFIKAKPPEVGYITYQIDPRAVEFLTDTLSYSDGDQLSWSLVHPLRQIKDLYTLEEGRPQNADPDTSSQRVTVPSLESEEIDALTDYLSNHPDVVGDINSFRTRLEQQDGSYASVLNRDGYTPTETPGFSSTGDETLDRIAQSIFGDETEGYITWEGDRVYDYIEVTDRERNTHQFPKIDARLPEGELLRLSRDIYERWGPEIGESEVVSRRYEPGTDGFPNRWIGQRQDSPEPSLEHAESPRAFYYRTIAGRSHYAPGEEAEEAFNEACEYSLEVYKANFPKAVDPNDLETEYVTVEKATEPWNDFQVPPGWEEKYAENGGLPPLKREQTDDLSDAQSAVVRRHSPGGSGQQWFSSTDEAIELIEHDGYRDVLIAAHNSDCEVTDFYRGGAAEPVFEIELASSNPQILINHHEYQIVFESSEGSTFTLVCENYSISEWDFPEDVTKFEAMRVIGRLSEDLQDALDFAEIVWLDM</sequence>
<keyword evidence="4" id="KW-1185">Reference proteome</keyword>
<dbReference type="EMBL" id="JAOPKC010000039">
    <property type="protein sequence ID" value="MCU4719675.1"/>
    <property type="molecule type" value="Genomic_DNA"/>
</dbReference>
<accession>A0AAE3IE06</accession>
<dbReference type="RefSeq" id="WP_315910422.1">
    <property type="nucleotide sequence ID" value="NZ_JAOPKC010000039.1"/>
</dbReference>
<dbReference type="Proteomes" id="UP001209746">
    <property type="component" value="Unassembled WGS sequence"/>
</dbReference>
<proteinExistence type="predicted"/>
<dbReference type="AlphaFoldDB" id="A0AAE3IE06"/>
<evidence type="ECO:0000313" key="4">
    <source>
        <dbReference type="Proteomes" id="UP001208186"/>
    </source>
</evidence>
<name>A0AAE3IE06_9EURY</name>
<evidence type="ECO:0000313" key="3">
    <source>
        <dbReference type="EMBL" id="MCU4728602.1"/>
    </source>
</evidence>
<comment type="caution">
    <text evidence="3">The sequence shown here is derived from an EMBL/GenBank/DDBJ whole genome shotgun (WGS) entry which is preliminary data.</text>
</comment>
<organism evidence="3 5">
    <name type="scientific">Halapricum hydrolyticum</name>
    <dbReference type="NCBI Taxonomy" id="2979991"/>
    <lineage>
        <taxon>Archaea</taxon>
        <taxon>Methanobacteriati</taxon>
        <taxon>Methanobacteriota</taxon>
        <taxon>Stenosarchaea group</taxon>
        <taxon>Halobacteria</taxon>
        <taxon>Halobacteriales</taxon>
        <taxon>Haloarculaceae</taxon>
        <taxon>Halapricum</taxon>
    </lineage>
</organism>
<evidence type="ECO:0000313" key="2">
    <source>
        <dbReference type="EMBL" id="MCU4719675.1"/>
    </source>
</evidence>
<feature type="region of interest" description="Disordered" evidence="1">
    <location>
        <begin position="240"/>
        <end position="260"/>
    </location>
</feature>
<evidence type="ECO:0000313" key="5">
    <source>
        <dbReference type="Proteomes" id="UP001209746"/>
    </source>
</evidence>
<evidence type="ECO:0000256" key="1">
    <source>
        <dbReference type="SAM" id="MobiDB-lite"/>
    </source>
</evidence>
<protein>
    <submittedName>
        <fullName evidence="3">Uncharacterized protein</fullName>
    </submittedName>
</protein>
<gene>
    <name evidence="3" type="ORF">OB914_16770</name>
    <name evidence="2" type="ORF">OB916_16675</name>
</gene>
<dbReference type="Proteomes" id="UP001208186">
    <property type="component" value="Unassembled WGS sequence"/>
</dbReference>
<dbReference type="EMBL" id="JAOPKD010000035">
    <property type="protein sequence ID" value="MCU4728602.1"/>
    <property type="molecule type" value="Genomic_DNA"/>
</dbReference>
<reference evidence="3" key="1">
    <citation type="submission" date="2023-02" db="EMBL/GenBank/DDBJ databases">
        <title>Enrichment on poylsaccharides allowed isolation of novel metabolic and taxonomic groups of Haloarchaea.</title>
        <authorList>
            <person name="Sorokin D.Y."/>
            <person name="Elcheninov A.G."/>
            <person name="Khizhniak T.V."/>
            <person name="Kolganova T.V."/>
            <person name="Kublanov I.V."/>
        </authorList>
    </citation>
    <scope>NUCLEOTIDE SEQUENCE</scope>
    <source>
        <strain evidence="2 4">HArc-curdl5-1</strain>
        <strain evidence="3">HArc-curdl7</strain>
    </source>
</reference>